<keyword evidence="3" id="KW-1185">Reference proteome</keyword>
<dbReference type="PROSITE" id="PS51318">
    <property type="entry name" value="TAT"/>
    <property type="match status" value="1"/>
</dbReference>
<dbReference type="GeneID" id="73904876"/>
<feature type="compositionally biased region" description="Low complexity" evidence="1">
    <location>
        <begin position="31"/>
        <end position="41"/>
    </location>
</feature>
<dbReference type="InterPro" id="IPR006311">
    <property type="entry name" value="TAT_signal"/>
</dbReference>
<evidence type="ECO:0000313" key="3">
    <source>
        <dbReference type="Proteomes" id="UP001595846"/>
    </source>
</evidence>
<name>A0ABD5NIT9_9EURY</name>
<feature type="compositionally biased region" description="Basic and acidic residues" evidence="1">
    <location>
        <begin position="125"/>
        <end position="139"/>
    </location>
</feature>
<comment type="caution">
    <text evidence="2">The sequence shown here is derived from an EMBL/GenBank/DDBJ whole genome shotgun (WGS) entry which is preliminary data.</text>
</comment>
<sequence length="477" mass="53304">MTGDHPGTRSAIGRRTTLKYLSAGALGVSLSSSQVSARSDSTATPERMDLDRPDRPIVKYDDSLYEITAHPYILTLSDAAIDRHFGVSSIKGREFESARRYVENLRARYPVETVVTDEEKRFQLGEEARANLTNERRSGEPLLTGASENQTRPSPSEGGIPAKQSDLDQDAFRTTLSVFAGPSSGDADEGSSPQWRINHHVKLLEDAKADVGSSTYFSDWAGEPDLFDDWANGFLEKADAALDMVYYPSAMPGVGWLEDKLIDMWSAVLDVYMSNYMQYYDPDVSSISVPHLQDIGIKDIGGAPVAFKEFYDRGMAPHGRVYTAWASHYLHDVANPLHTGMGYEQIGIDIDFEWNWDPSRFLVDFDHSIDPKHWLHKGVEKYVQNNYEAEFADAFRGDDGAPIITPQFAIKSVADESSGYADDIFHQIMDYETPGDDTPDSWDDDTKDMLDGDIKPCLELCGKYNRQLLVDHGYGEL</sequence>
<protein>
    <submittedName>
        <fullName evidence="2">Uncharacterized protein</fullName>
    </submittedName>
</protein>
<evidence type="ECO:0000313" key="2">
    <source>
        <dbReference type="EMBL" id="MFC3956962.1"/>
    </source>
</evidence>
<dbReference type="AlphaFoldDB" id="A0ABD5NIT9"/>
<proteinExistence type="predicted"/>
<feature type="region of interest" description="Disordered" evidence="1">
    <location>
        <begin position="125"/>
        <end position="164"/>
    </location>
</feature>
<evidence type="ECO:0000256" key="1">
    <source>
        <dbReference type="SAM" id="MobiDB-lite"/>
    </source>
</evidence>
<gene>
    <name evidence="2" type="ORF">ACFOUR_01055</name>
</gene>
<dbReference type="RefSeq" id="WP_256532104.1">
    <property type="nucleotide sequence ID" value="NZ_CP101824.1"/>
</dbReference>
<dbReference type="Proteomes" id="UP001595846">
    <property type="component" value="Unassembled WGS sequence"/>
</dbReference>
<reference evidence="2 3" key="1">
    <citation type="journal article" date="2019" name="Int. J. Syst. Evol. Microbiol.">
        <title>The Global Catalogue of Microorganisms (GCM) 10K type strain sequencing project: providing services to taxonomists for standard genome sequencing and annotation.</title>
        <authorList>
            <consortium name="The Broad Institute Genomics Platform"/>
            <consortium name="The Broad Institute Genome Sequencing Center for Infectious Disease"/>
            <person name="Wu L."/>
            <person name="Ma J."/>
        </authorList>
    </citation>
    <scope>NUCLEOTIDE SEQUENCE [LARGE SCALE GENOMIC DNA]</scope>
    <source>
        <strain evidence="2 3">IBRC-M 10256</strain>
    </source>
</reference>
<feature type="region of interest" description="Disordered" evidence="1">
    <location>
        <begin position="31"/>
        <end position="54"/>
    </location>
</feature>
<accession>A0ABD5NIT9</accession>
<dbReference type="EMBL" id="JBHSAQ010000001">
    <property type="protein sequence ID" value="MFC3956962.1"/>
    <property type="molecule type" value="Genomic_DNA"/>
</dbReference>
<organism evidence="2 3">
    <name type="scientific">Halovivax cerinus</name>
    <dbReference type="NCBI Taxonomy" id="1487865"/>
    <lineage>
        <taxon>Archaea</taxon>
        <taxon>Methanobacteriati</taxon>
        <taxon>Methanobacteriota</taxon>
        <taxon>Stenosarchaea group</taxon>
        <taxon>Halobacteria</taxon>
        <taxon>Halobacteriales</taxon>
        <taxon>Natrialbaceae</taxon>
        <taxon>Halovivax</taxon>
    </lineage>
</organism>